<evidence type="ECO:0000256" key="3">
    <source>
        <dbReference type="ARBA" id="ARBA00012645"/>
    </source>
</evidence>
<organism evidence="15 16">
    <name type="scientific">[Candida] subhashii</name>
    <dbReference type="NCBI Taxonomy" id="561895"/>
    <lineage>
        <taxon>Eukaryota</taxon>
        <taxon>Fungi</taxon>
        <taxon>Dikarya</taxon>
        <taxon>Ascomycota</taxon>
        <taxon>Saccharomycotina</taxon>
        <taxon>Pichiomycetes</taxon>
        <taxon>Debaryomycetaceae</taxon>
        <taxon>Spathaspora</taxon>
    </lineage>
</organism>
<keyword evidence="7" id="KW-0812">Transmembrane</keyword>
<accession>A0A8J5ULY4</accession>
<dbReference type="AlphaFoldDB" id="A0A8J5ULY4"/>
<reference evidence="15 16" key="1">
    <citation type="journal article" date="2021" name="DNA Res.">
        <title>Genome analysis of Candida subhashii reveals its hybrid nature and dual mitochondrial genome conformations.</title>
        <authorList>
            <person name="Mixao V."/>
            <person name="Hegedusova E."/>
            <person name="Saus E."/>
            <person name="Pryszcz L.P."/>
            <person name="Cillingova A."/>
            <person name="Nosek J."/>
            <person name="Gabaldon T."/>
        </authorList>
    </citation>
    <scope>NUCLEOTIDE SEQUENCE [LARGE SCALE GENOMIC DNA]</scope>
    <source>
        <strain evidence="15 16">CBS 10753</strain>
    </source>
</reference>
<evidence type="ECO:0000313" key="15">
    <source>
        <dbReference type="EMBL" id="KAG7663001.1"/>
    </source>
</evidence>
<keyword evidence="16" id="KW-1185">Reference proteome</keyword>
<comment type="catalytic activity">
    <reaction evidence="11 12">
        <text>an alpha-D-Man-(1-&gt;3)-[alpha-D-Man-(1-&gt;6)]-beta-D-Man-(1-&gt;4)-beta-D-GlcNAc-(1-&gt;4)-alpha-D-GlcNAc-diphospho-di-trans,poly-cis-dolichol + 2 GDP-alpha-D-mannose = an alpha-D-Man-(1-&gt;2)-alpha-D-Man-(1-&gt;2)-alpha-D-Man-(1-&gt;3)-[alpha-D-Man-(1-&gt;6)]-beta-D-Man-(1-&gt;4)-beta-D-GlcNAc-(1-&gt;4)-alpha-D-GlcNAc-diphospho-di-trans,poly-cis-dolichol + 2 GDP + 2 H(+)</text>
        <dbReference type="Rhea" id="RHEA:29523"/>
        <dbReference type="Rhea" id="RHEA-COMP:19515"/>
        <dbReference type="Rhea" id="RHEA-COMP:19516"/>
        <dbReference type="ChEBI" id="CHEBI:15378"/>
        <dbReference type="ChEBI" id="CHEBI:57527"/>
        <dbReference type="ChEBI" id="CHEBI:58189"/>
        <dbReference type="ChEBI" id="CHEBI:132511"/>
        <dbReference type="ChEBI" id="CHEBI:132515"/>
        <dbReference type="EC" id="2.4.1.131"/>
    </reaction>
    <physiologicalReaction direction="left-to-right" evidence="11 12">
        <dbReference type="Rhea" id="RHEA:29524"/>
    </physiologicalReaction>
</comment>
<evidence type="ECO:0000313" key="16">
    <source>
        <dbReference type="Proteomes" id="UP000694255"/>
    </source>
</evidence>
<evidence type="ECO:0000256" key="6">
    <source>
        <dbReference type="ARBA" id="ARBA00022679"/>
    </source>
</evidence>
<comment type="function">
    <text evidence="12">GDP-Man:Man(3)GlcNAc(2)-PP-Dol alpha-1,2-mannosyltransferase that operates in the biosynthetic pathway of dolichol-linked oligosaccharides, the glycan precursors employed in protein asparagine (N)-glycosylation. The assembly of dolichol-linked oligosaccharides begins on the cytosolic side of the endoplasmic reticulum membrane and finishes in its lumen. The sequential addition of sugars to dolichol pyrophosphate produces dolichol-linked oligosaccharides containing fourteen sugars, including two GlcNAcs, nine mannoses and three glucoses. Once assembled, the oligosaccharide is transferred from the lipid to nascent proteins by oligosaccharyltransferases. Catalyzes, on the cytoplasmic face of the endoplasmic reticulum, the addition of the fourth and fifth mannose residues to the dolichol-linked oligosaccharide chain, to produce Man(5)GlcNAc(2)-PP-dolichol core oligosaccharide.</text>
</comment>
<dbReference type="InterPro" id="IPR038013">
    <property type="entry name" value="ALG11"/>
</dbReference>
<evidence type="ECO:0000256" key="11">
    <source>
        <dbReference type="ARBA" id="ARBA00045065"/>
    </source>
</evidence>
<dbReference type="InterPro" id="IPR031814">
    <property type="entry name" value="ALG11_N"/>
</dbReference>
<comment type="similarity">
    <text evidence="12">Belongs to the glycosyltransferase group 1 family. Glycosyltransferase 4 subfamily.</text>
</comment>
<dbReference type="Pfam" id="PF15924">
    <property type="entry name" value="ALG11_N"/>
    <property type="match status" value="1"/>
</dbReference>
<comment type="subcellular location">
    <subcellularLocation>
        <location evidence="1">Endoplasmic reticulum membrane</location>
        <topology evidence="1">Single-pass membrane protein</topology>
    </subcellularLocation>
</comment>
<evidence type="ECO:0000256" key="8">
    <source>
        <dbReference type="ARBA" id="ARBA00022824"/>
    </source>
</evidence>
<dbReference type="GO" id="GO:0006487">
    <property type="term" value="P:protein N-linked glycosylation"/>
    <property type="evidence" value="ECO:0007669"/>
    <property type="project" value="TreeGrafter"/>
</dbReference>
<dbReference type="PANTHER" id="PTHR45919">
    <property type="entry name" value="GDP-MAN:MAN(3)GLCNAC(2)-PP-DOL ALPHA-1,2-MANNOSYLTRANSFERASE"/>
    <property type="match status" value="1"/>
</dbReference>
<evidence type="ECO:0000256" key="7">
    <source>
        <dbReference type="ARBA" id="ARBA00022692"/>
    </source>
</evidence>
<evidence type="ECO:0000256" key="9">
    <source>
        <dbReference type="ARBA" id="ARBA00022989"/>
    </source>
</evidence>
<dbReference type="EMBL" id="JAGSYN010000154">
    <property type="protein sequence ID" value="KAG7663001.1"/>
    <property type="molecule type" value="Genomic_DNA"/>
</dbReference>
<dbReference type="OrthoDB" id="2276068at2759"/>
<keyword evidence="9" id="KW-1133">Transmembrane helix</keyword>
<proteinExistence type="inferred from homology"/>
<evidence type="ECO:0000256" key="4">
    <source>
        <dbReference type="ARBA" id="ARBA00022018"/>
    </source>
</evidence>
<keyword evidence="8 12" id="KW-0256">Endoplasmic reticulum</keyword>
<evidence type="ECO:0000256" key="1">
    <source>
        <dbReference type="ARBA" id="ARBA00004389"/>
    </source>
</evidence>
<comment type="caution">
    <text evidence="15">The sequence shown here is derived from an EMBL/GenBank/DDBJ whole genome shotgun (WGS) entry which is preliminary data.</text>
</comment>
<dbReference type="Pfam" id="PF00534">
    <property type="entry name" value="Glycos_transf_1"/>
    <property type="match status" value="1"/>
</dbReference>
<evidence type="ECO:0000259" key="14">
    <source>
        <dbReference type="Pfam" id="PF15924"/>
    </source>
</evidence>
<dbReference type="UniPathway" id="UPA00378"/>
<evidence type="ECO:0000256" key="5">
    <source>
        <dbReference type="ARBA" id="ARBA00022676"/>
    </source>
</evidence>
<protein>
    <recommendedName>
        <fullName evidence="4 12">GDP-Man:Man(3)GlcNAc(2)-PP-Dol alpha-1,2-mannosyltransferase</fullName>
        <ecNumber evidence="3 12">2.4.1.131</ecNumber>
    </recommendedName>
</protein>
<keyword evidence="6 12" id="KW-0808">Transferase</keyword>
<evidence type="ECO:0000259" key="13">
    <source>
        <dbReference type="Pfam" id="PF00534"/>
    </source>
</evidence>
<dbReference type="EC" id="2.4.1.131" evidence="3 12"/>
<dbReference type="Proteomes" id="UP000694255">
    <property type="component" value="Unassembled WGS sequence"/>
</dbReference>
<keyword evidence="5 12" id="KW-0328">Glycosyltransferase</keyword>
<feature type="domain" description="ALG11 mannosyltransferase N-terminal" evidence="14">
    <location>
        <begin position="94"/>
        <end position="303"/>
    </location>
</feature>
<dbReference type="GO" id="GO:0004377">
    <property type="term" value="F:GDP-Man:Man(3)GlcNAc(2)-PP-Dol alpha-1,2-mannosyltransferase activity"/>
    <property type="evidence" value="ECO:0007669"/>
    <property type="project" value="UniProtKB-UniRule"/>
</dbReference>
<dbReference type="InterPro" id="IPR001296">
    <property type="entry name" value="Glyco_trans_1"/>
</dbReference>
<dbReference type="PANTHER" id="PTHR45919:SF1">
    <property type="entry name" value="GDP-MAN:MAN(3)GLCNAC(2)-PP-DOL ALPHA-1,2-MANNOSYLTRANSFERASE"/>
    <property type="match status" value="1"/>
</dbReference>
<comment type="pathway">
    <text evidence="2 12">Protein modification; protein glycosylation.</text>
</comment>
<evidence type="ECO:0000256" key="12">
    <source>
        <dbReference type="RuleBase" id="RU367051"/>
    </source>
</evidence>
<dbReference type="CDD" id="cd03806">
    <property type="entry name" value="GT4_ALG11-like"/>
    <property type="match status" value="1"/>
</dbReference>
<gene>
    <name evidence="15" type="ORF">J8A68_003470</name>
</gene>
<evidence type="ECO:0000256" key="10">
    <source>
        <dbReference type="ARBA" id="ARBA00023136"/>
    </source>
</evidence>
<dbReference type="RefSeq" id="XP_049263234.1">
    <property type="nucleotide sequence ID" value="XM_049407329.1"/>
</dbReference>
<keyword evidence="10" id="KW-0472">Membrane</keyword>
<dbReference type="GO" id="GO:0005789">
    <property type="term" value="C:endoplasmic reticulum membrane"/>
    <property type="evidence" value="ECO:0007669"/>
    <property type="project" value="UniProtKB-SubCell"/>
</dbReference>
<dbReference type="GeneID" id="73470270"/>
<name>A0A8J5ULY4_9ASCO</name>
<sequence length="585" mass="67693">MWLIISVILVVLIIRQLISRIIPKFLLVSHKNLTDQINNNDISNIKHRKSSTRRQLILTSENPSYYTNYLSNKITINPNDKQTPRFDESFPNKTIHGFFHPYANNGGGGERVLWQAVKATLLARSENIVVIYTTNIESSPEEILRKAGDKFQISDMDSTRIVFLYLKRFANLIDGNYWKRFTLVGQLLGSVLLAGEALFALSPDVWIDTMGLPGSYLIMALLFKGPILAYNHYPIIQNDMFNKLKFKKFDDLNKLRLSVRDFFELGKFIYWSILYYFYVYLGSMVDIGLANGTWTFNHLQDIWYLNSALGHKLEILYPPCGTEFLTTNTDPTVPRENKLLYLAQFRPEKRHSLILKEYQEFLSSNFPNVSKPTEQIPTIVFAGSCRTKDDTATLNNLKDEVSKLKLDNFVEFAIDISYDEVVSWLSRCKFGLNAMWNEHFGIGVVEYMARGAIPIVHASAGPLMDIVTGSQTIDWHNDSGFFFKSMDDPDLDPSIQDKEETEGYINFEIVKGDQIVKFPTFKTLLTELYVNNTESISEDRLNKMRLNGQEVVKQKFSNKVFTEKWIEYMNEIQELYTIYREERNM</sequence>
<evidence type="ECO:0000256" key="2">
    <source>
        <dbReference type="ARBA" id="ARBA00004922"/>
    </source>
</evidence>
<feature type="domain" description="Glycosyl transferase family 1" evidence="13">
    <location>
        <begin position="335"/>
        <end position="486"/>
    </location>
</feature>